<dbReference type="SUPFAM" id="SSF56219">
    <property type="entry name" value="DNase I-like"/>
    <property type="match status" value="1"/>
</dbReference>
<dbReference type="AlphaFoldDB" id="A0A3S9N124"/>
<proteinExistence type="predicted"/>
<dbReference type="InterPro" id="IPR036691">
    <property type="entry name" value="Endo/exonu/phosph_ase_sf"/>
</dbReference>
<feature type="domain" description="Endonuclease/exonuclease/phosphatase" evidence="3">
    <location>
        <begin position="108"/>
        <end position="315"/>
    </location>
</feature>
<protein>
    <submittedName>
        <fullName evidence="4">Endonuclease/exonuclease/phosphatase family protein</fullName>
    </submittedName>
</protein>
<name>A0A3S9N124_9FLAO</name>
<accession>A0A3S9N124</accession>
<keyword evidence="2" id="KW-0812">Transmembrane</keyword>
<dbReference type="KEGG" id="noj:EJ995_10275"/>
<dbReference type="EMBL" id="CP034549">
    <property type="protein sequence ID" value="AZQ45225.1"/>
    <property type="molecule type" value="Genomic_DNA"/>
</dbReference>
<keyword evidence="2" id="KW-1133">Transmembrane helix</keyword>
<feature type="transmembrane region" description="Helical" evidence="2">
    <location>
        <begin position="63"/>
        <end position="81"/>
    </location>
</feature>
<dbReference type="GO" id="GO:0004527">
    <property type="term" value="F:exonuclease activity"/>
    <property type="evidence" value="ECO:0007669"/>
    <property type="project" value="UniProtKB-KW"/>
</dbReference>
<feature type="region of interest" description="Disordered" evidence="1">
    <location>
        <begin position="347"/>
        <end position="373"/>
    </location>
</feature>
<reference evidence="4 5" key="1">
    <citation type="submission" date="2018-12" db="EMBL/GenBank/DDBJ databases">
        <title>Complete genome of Nonlabens sp. MJ115.</title>
        <authorList>
            <person name="Choi H.S."/>
            <person name="Jung J."/>
        </authorList>
    </citation>
    <scope>NUCLEOTIDE SEQUENCE [LARGE SCALE GENOMIC DNA]</scope>
    <source>
        <strain evidence="4 5">MJ115</strain>
    </source>
</reference>
<sequence>MKLRIVFQVVGLIAALLSLMPLIAADFWWVRIFDFPHLQLTGFTLLAIILYFVTFNPKWINDYLYITVLLGCFVFQCSKILDYTPIVGLEVLESSSQVNDEDRLKIYTANVLQSNKKNEKLFDEISERQPDLIVFTETNDRWMNEIRIAIGDDYPYKVEQPQDNTYGMLVYSKLPLSNTSVQFMVDPKIPSIHAQVEMRNGNLFQLYAIHPTPPMPQHNDMSTDRDTELMKTALMSNKSELPVIVLGDFNDVAWSDSTELTKTVAKLLDLRIGRGFYNTFHAQYFFFRWPLDHILIAPQFFHEESGTGVNFGSDHFPSYAYLTYEPARAKEQKAVQPTAEDWRQVKDQMSEQGMEEFGEMPDSYRKAVESLNK</sequence>
<dbReference type="Proteomes" id="UP000279600">
    <property type="component" value="Chromosome"/>
</dbReference>
<keyword evidence="4" id="KW-0269">Exonuclease</keyword>
<keyword evidence="4" id="KW-0378">Hydrolase</keyword>
<dbReference type="Gene3D" id="3.60.10.10">
    <property type="entry name" value="Endonuclease/exonuclease/phosphatase"/>
    <property type="match status" value="1"/>
</dbReference>
<feature type="compositionally biased region" description="Basic and acidic residues" evidence="1">
    <location>
        <begin position="362"/>
        <end position="373"/>
    </location>
</feature>
<evidence type="ECO:0000256" key="1">
    <source>
        <dbReference type="SAM" id="MobiDB-lite"/>
    </source>
</evidence>
<evidence type="ECO:0000313" key="5">
    <source>
        <dbReference type="Proteomes" id="UP000279600"/>
    </source>
</evidence>
<keyword evidence="4" id="KW-0255">Endonuclease</keyword>
<keyword evidence="2" id="KW-0472">Membrane</keyword>
<keyword evidence="4" id="KW-0540">Nuclease</keyword>
<feature type="transmembrane region" description="Helical" evidence="2">
    <location>
        <begin position="35"/>
        <end position="56"/>
    </location>
</feature>
<evidence type="ECO:0000313" key="4">
    <source>
        <dbReference type="EMBL" id="AZQ45225.1"/>
    </source>
</evidence>
<dbReference type="Pfam" id="PF03372">
    <property type="entry name" value="Exo_endo_phos"/>
    <property type="match status" value="1"/>
</dbReference>
<organism evidence="4 5">
    <name type="scientific">Nonlabens ponticola</name>
    <dbReference type="NCBI Taxonomy" id="2496866"/>
    <lineage>
        <taxon>Bacteria</taxon>
        <taxon>Pseudomonadati</taxon>
        <taxon>Bacteroidota</taxon>
        <taxon>Flavobacteriia</taxon>
        <taxon>Flavobacteriales</taxon>
        <taxon>Flavobacteriaceae</taxon>
        <taxon>Nonlabens</taxon>
    </lineage>
</organism>
<dbReference type="GO" id="GO:0004519">
    <property type="term" value="F:endonuclease activity"/>
    <property type="evidence" value="ECO:0007669"/>
    <property type="project" value="UniProtKB-KW"/>
</dbReference>
<dbReference type="OrthoDB" id="9796594at2"/>
<evidence type="ECO:0000256" key="2">
    <source>
        <dbReference type="SAM" id="Phobius"/>
    </source>
</evidence>
<keyword evidence="5" id="KW-1185">Reference proteome</keyword>
<dbReference type="InterPro" id="IPR005135">
    <property type="entry name" value="Endo/exonuclease/phosphatase"/>
</dbReference>
<gene>
    <name evidence="4" type="ORF">EJ995_10275</name>
</gene>
<evidence type="ECO:0000259" key="3">
    <source>
        <dbReference type="Pfam" id="PF03372"/>
    </source>
</evidence>